<keyword evidence="2" id="KW-1185">Reference proteome</keyword>
<evidence type="ECO:0000313" key="1">
    <source>
        <dbReference type="EMBL" id="AEW06982.1"/>
    </source>
</evidence>
<geneLocation type="plasmid" evidence="2">
    <name>pSULAd1</name>
</geneLocation>
<gene>
    <name evidence="1" type="ordered locus">Sulac_3549</name>
</gene>
<dbReference type="Proteomes" id="UP000005439">
    <property type="component" value="Plasmid unnamed"/>
</dbReference>
<reference evidence="1 2" key="2">
    <citation type="journal article" date="2012" name="Stand. Genomic Sci.">
        <title>Complete genome sequence of the moderately thermophilic mineral-sulfide-oxidizing firmicute Sulfobacillus acidophilus type strain (NAL(T)).</title>
        <authorList>
            <person name="Anderson I."/>
            <person name="Chertkov O."/>
            <person name="Chen A."/>
            <person name="Saunders E."/>
            <person name="Lapidus A."/>
            <person name="Nolan M."/>
            <person name="Lucas S."/>
            <person name="Hammon N."/>
            <person name="Deshpande S."/>
            <person name="Cheng J.F."/>
            <person name="Han C."/>
            <person name="Tapia R."/>
            <person name="Goodwin L.A."/>
            <person name="Pitluck S."/>
            <person name="Liolios K."/>
            <person name="Pagani I."/>
            <person name="Ivanova N."/>
            <person name="Mikhailova N."/>
            <person name="Pati A."/>
            <person name="Palaniappan K."/>
            <person name="Land M."/>
            <person name="Pan C."/>
            <person name="Rohde M."/>
            <person name="Pukall R."/>
            <person name="Goker M."/>
            <person name="Detter J.C."/>
            <person name="Woyke T."/>
            <person name="Bristow J."/>
            <person name="Eisen J.A."/>
            <person name="Markowitz V."/>
            <person name="Hugenholtz P."/>
            <person name="Kyrpides N.C."/>
            <person name="Klenk H.P."/>
            <person name="Mavromatis K."/>
        </authorList>
    </citation>
    <scope>NUCLEOTIDE SEQUENCE [LARGE SCALE GENOMIC DNA]</scope>
    <source>
        <strain evidence="2">ATCC 700253 / DSM 10332 / NAL</strain>
        <plasmid evidence="2">pSULAd1</plasmid>
    </source>
</reference>
<dbReference type="KEGG" id="sap:Sulac_3549"/>
<dbReference type="PATRIC" id="fig|679936.5.peg.3670"/>
<dbReference type="HOGENOM" id="CLU_2959135_0_0_9"/>
<organism evidence="1 2">
    <name type="scientific">Sulfobacillus acidophilus (strain ATCC 700253 / DSM 10332 / NAL)</name>
    <dbReference type="NCBI Taxonomy" id="679936"/>
    <lineage>
        <taxon>Bacteria</taxon>
        <taxon>Bacillati</taxon>
        <taxon>Bacillota</taxon>
        <taxon>Clostridia</taxon>
        <taxon>Eubacteriales</taxon>
        <taxon>Clostridiales Family XVII. Incertae Sedis</taxon>
        <taxon>Sulfobacillus</taxon>
    </lineage>
</organism>
<evidence type="ECO:0000313" key="2">
    <source>
        <dbReference type="Proteomes" id="UP000005439"/>
    </source>
</evidence>
<accession>G8U1Q4</accession>
<name>G8U1Q4_SULAD</name>
<reference evidence="2" key="1">
    <citation type="submission" date="2011-12" db="EMBL/GenBank/DDBJ databases">
        <title>The complete genome of plasmid of Sulfobacillus acidophilus DSM 10332.</title>
        <authorList>
            <person name="Lucas S."/>
            <person name="Han J."/>
            <person name="Lapidus A."/>
            <person name="Bruce D."/>
            <person name="Goodwin L."/>
            <person name="Pitluck S."/>
            <person name="Peters L."/>
            <person name="Kyrpides N."/>
            <person name="Mavromatis K."/>
            <person name="Ivanova N."/>
            <person name="Mikhailova N."/>
            <person name="Chertkov O."/>
            <person name="Saunders E."/>
            <person name="Detter J.C."/>
            <person name="Tapia R."/>
            <person name="Han C."/>
            <person name="Land M."/>
            <person name="Hauser L."/>
            <person name="Markowitz V."/>
            <person name="Cheng J.-F."/>
            <person name="Hugenholtz P."/>
            <person name="Woyke T."/>
            <person name="Wu D."/>
            <person name="Pukall R."/>
            <person name="Gehrich-Schroeter G."/>
            <person name="Schneider S."/>
            <person name="Klenk H.-P."/>
            <person name="Eisen J.A."/>
        </authorList>
    </citation>
    <scope>NUCLEOTIDE SEQUENCE [LARGE SCALE GENOMIC DNA]</scope>
    <source>
        <strain evidence="2">ATCC 700253 / DSM 10332 / NAL</strain>
        <plasmid evidence="2">pSULAd1</plasmid>
    </source>
</reference>
<dbReference type="AlphaFoldDB" id="G8U1Q4"/>
<protein>
    <submittedName>
        <fullName evidence="1">Uncharacterized protein</fullName>
    </submittedName>
</protein>
<proteinExistence type="predicted"/>
<sequence length="59" mass="6786">MTLVATPADIRRQMVRLGFIASDEQLCITPTQLAGKRMPHFSWKLKLAIPMALWFTREV</sequence>
<dbReference type="EMBL" id="CP003180">
    <property type="protein sequence ID" value="AEW06982.1"/>
    <property type="molecule type" value="Genomic_DNA"/>
</dbReference>
<keyword evidence="1" id="KW-0614">Plasmid</keyword>